<keyword evidence="2" id="KW-0472">Membrane</keyword>
<dbReference type="HOGENOM" id="CLU_2497846_0_0_1"/>
<evidence type="ECO:0000313" key="3">
    <source>
        <dbReference type="EMBL" id="ETN39864.1"/>
    </source>
</evidence>
<organism evidence="3 4">
    <name type="scientific">Cyphellophora europaea (strain CBS 101466)</name>
    <name type="common">Phialophora europaea</name>
    <dbReference type="NCBI Taxonomy" id="1220924"/>
    <lineage>
        <taxon>Eukaryota</taxon>
        <taxon>Fungi</taxon>
        <taxon>Dikarya</taxon>
        <taxon>Ascomycota</taxon>
        <taxon>Pezizomycotina</taxon>
        <taxon>Eurotiomycetes</taxon>
        <taxon>Chaetothyriomycetidae</taxon>
        <taxon>Chaetothyriales</taxon>
        <taxon>Cyphellophoraceae</taxon>
        <taxon>Cyphellophora</taxon>
    </lineage>
</organism>
<dbReference type="AlphaFoldDB" id="W2RW13"/>
<evidence type="ECO:0000256" key="1">
    <source>
        <dbReference type="SAM" id="MobiDB-lite"/>
    </source>
</evidence>
<dbReference type="InParanoid" id="W2RW13"/>
<accession>W2RW13</accession>
<name>W2RW13_CYPE1</name>
<dbReference type="GeneID" id="19973429"/>
<protein>
    <submittedName>
        <fullName evidence="3">Uncharacterized protein</fullName>
    </submittedName>
</protein>
<keyword evidence="2" id="KW-1133">Transmembrane helix</keyword>
<reference evidence="3 4" key="1">
    <citation type="submission" date="2013-03" db="EMBL/GenBank/DDBJ databases">
        <title>The Genome Sequence of Phialophora europaea CBS 101466.</title>
        <authorList>
            <consortium name="The Broad Institute Genomics Platform"/>
            <person name="Cuomo C."/>
            <person name="de Hoog S."/>
            <person name="Gorbushina A."/>
            <person name="Walker B."/>
            <person name="Young S.K."/>
            <person name="Zeng Q."/>
            <person name="Gargeya S."/>
            <person name="Fitzgerald M."/>
            <person name="Haas B."/>
            <person name="Abouelleil A."/>
            <person name="Allen A.W."/>
            <person name="Alvarado L."/>
            <person name="Arachchi H.M."/>
            <person name="Berlin A.M."/>
            <person name="Chapman S.B."/>
            <person name="Gainer-Dewar J."/>
            <person name="Goldberg J."/>
            <person name="Griggs A."/>
            <person name="Gujja S."/>
            <person name="Hansen M."/>
            <person name="Howarth C."/>
            <person name="Imamovic A."/>
            <person name="Ireland A."/>
            <person name="Larimer J."/>
            <person name="McCowan C."/>
            <person name="Murphy C."/>
            <person name="Pearson M."/>
            <person name="Poon T.W."/>
            <person name="Priest M."/>
            <person name="Roberts A."/>
            <person name="Saif S."/>
            <person name="Shea T."/>
            <person name="Sisk P."/>
            <person name="Sykes S."/>
            <person name="Wortman J."/>
            <person name="Nusbaum C."/>
            <person name="Birren B."/>
        </authorList>
    </citation>
    <scope>NUCLEOTIDE SEQUENCE [LARGE SCALE GENOMIC DNA]</scope>
    <source>
        <strain evidence="3 4">CBS 101466</strain>
    </source>
</reference>
<evidence type="ECO:0000313" key="4">
    <source>
        <dbReference type="Proteomes" id="UP000030752"/>
    </source>
</evidence>
<keyword evidence="4" id="KW-1185">Reference proteome</keyword>
<dbReference type="EMBL" id="KB822721">
    <property type="protein sequence ID" value="ETN39864.1"/>
    <property type="molecule type" value="Genomic_DNA"/>
</dbReference>
<keyword evidence="2" id="KW-0812">Transmembrane</keyword>
<dbReference type="VEuPathDB" id="FungiDB:HMPREF1541_06090"/>
<sequence length="86" mass="9547">MPMCTSRNARKYECSNLWHDVGIWLVTAGLVTLAISVLLCCCIAHRRKKARKPPIWGTAWATKVSTKQPQVERAKPTTAEPRVGSA</sequence>
<dbReference type="RefSeq" id="XP_008718649.1">
    <property type="nucleotide sequence ID" value="XM_008720427.1"/>
</dbReference>
<dbReference type="Proteomes" id="UP000030752">
    <property type="component" value="Unassembled WGS sequence"/>
</dbReference>
<proteinExistence type="predicted"/>
<gene>
    <name evidence="3" type="ORF">HMPREF1541_06090</name>
</gene>
<feature type="transmembrane region" description="Helical" evidence="2">
    <location>
        <begin position="21"/>
        <end position="44"/>
    </location>
</feature>
<evidence type="ECO:0000256" key="2">
    <source>
        <dbReference type="SAM" id="Phobius"/>
    </source>
</evidence>
<feature type="region of interest" description="Disordered" evidence="1">
    <location>
        <begin position="65"/>
        <end position="86"/>
    </location>
</feature>